<dbReference type="Gene3D" id="2.40.50.100">
    <property type="match status" value="1"/>
</dbReference>
<dbReference type="InterPro" id="IPR050739">
    <property type="entry name" value="MFP"/>
</dbReference>
<dbReference type="EMBL" id="JAVDNV010000017">
    <property type="protein sequence ID" value="MDQ2311485.1"/>
    <property type="molecule type" value="Genomic_DNA"/>
</dbReference>
<dbReference type="FunFam" id="2.40.30.170:FF:000003">
    <property type="entry name" value="Multidrug resistance protein A"/>
    <property type="match status" value="1"/>
</dbReference>
<dbReference type="GO" id="GO:1990961">
    <property type="term" value="P:xenobiotic detoxification by transmembrane export across the plasma membrane"/>
    <property type="evidence" value="ECO:0007669"/>
    <property type="project" value="InterPro"/>
</dbReference>
<evidence type="ECO:0000256" key="5">
    <source>
        <dbReference type="ARBA" id="ARBA00022519"/>
    </source>
</evidence>
<evidence type="ECO:0000313" key="13">
    <source>
        <dbReference type="EMBL" id="MDQ2311485.1"/>
    </source>
</evidence>
<keyword evidence="7 9" id="KW-1133">Transmembrane helix</keyword>
<dbReference type="NCBIfam" id="TIGR00998">
    <property type="entry name" value="8a0101"/>
    <property type="match status" value="1"/>
</dbReference>
<dbReference type="InterPro" id="IPR058633">
    <property type="entry name" value="EmrA/FarA_HH"/>
</dbReference>
<dbReference type="EMBL" id="ABLOKC030000020">
    <property type="protein sequence ID" value="EML1472676.1"/>
    <property type="molecule type" value="Genomic_DNA"/>
</dbReference>
<comment type="similarity">
    <text evidence="2">Belongs to the membrane fusion protein (MFP) (TC 8.A.1) family.</text>
</comment>
<dbReference type="PANTHER" id="PTHR30386">
    <property type="entry name" value="MEMBRANE FUSION SUBUNIT OF EMRAB-TOLC MULTIDRUG EFFLUX PUMP"/>
    <property type="match status" value="1"/>
</dbReference>
<dbReference type="EMBL" id="LDZF01000004">
    <property type="protein sequence ID" value="KMK15409.1"/>
    <property type="molecule type" value="Genomic_DNA"/>
</dbReference>
<dbReference type="RefSeq" id="WP_045289770.1">
    <property type="nucleotide sequence ID" value="NZ_CACVCI010000001.1"/>
</dbReference>
<dbReference type="eggNOG" id="COG1566">
    <property type="taxonomic scope" value="Bacteria"/>
</dbReference>
<evidence type="ECO:0000313" key="12">
    <source>
        <dbReference type="EMBL" id="KMK15409.1"/>
    </source>
</evidence>
<dbReference type="OrthoDB" id="9811754at2"/>
<dbReference type="GO" id="GO:0046677">
    <property type="term" value="P:response to antibiotic"/>
    <property type="evidence" value="ECO:0007669"/>
    <property type="project" value="UniProtKB-ARBA"/>
</dbReference>
<reference evidence="13" key="2">
    <citation type="submission" date="2023-08" db="EMBL/GenBank/DDBJ databases">
        <title>WGS of pathogenic bacterial species, Los Angeles County Public Health Laboratories.</title>
        <authorList>
            <person name="Garrigues J.M."/>
            <person name="Green N.M."/>
        </authorList>
    </citation>
    <scope>NUCLEOTIDE SEQUENCE</scope>
    <source>
        <strain evidence="13">LACPHL-BACT-2023-00068</strain>
    </source>
</reference>
<evidence type="ECO:0000256" key="9">
    <source>
        <dbReference type="SAM" id="Phobius"/>
    </source>
</evidence>
<feature type="transmembrane region" description="Helical" evidence="9">
    <location>
        <begin position="23"/>
        <end position="44"/>
    </location>
</feature>
<proteinExistence type="inferred from homology"/>
<evidence type="ECO:0000256" key="2">
    <source>
        <dbReference type="ARBA" id="ARBA00009477"/>
    </source>
</evidence>
<organism evidence="12 14">
    <name type="scientific">Pluralibacter gergoviae</name>
    <name type="common">Enterobacter gergoviae</name>
    <dbReference type="NCBI Taxonomy" id="61647"/>
    <lineage>
        <taxon>Bacteria</taxon>
        <taxon>Pseudomonadati</taxon>
        <taxon>Pseudomonadota</taxon>
        <taxon>Gammaproteobacteria</taxon>
        <taxon>Enterobacterales</taxon>
        <taxon>Enterobacteriaceae</taxon>
        <taxon>Pluralibacter</taxon>
    </lineage>
</organism>
<evidence type="ECO:0000256" key="3">
    <source>
        <dbReference type="ARBA" id="ARBA00022448"/>
    </source>
</evidence>
<reference evidence="12 14" key="1">
    <citation type="submission" date="2015-05" db="EMBL/GenBank/DDBJ databases">
        <title>Genome sequences of Pluralibacter gergoviae.</title>
        <authorList>
            <person name="Greninger A.L."/>
            <person name="Miller S."/>
        </authorList>
    </citation>
    <scope>NUCLEOTIDE SEQUENCE [LARGE SCALE GENOMIC DNA]</scope>
    <source>
        <strain evidence="12 14">JS81F13</strain>
    </source>
</reference>
<evidence type="ECO:0000259" key="10">
    <source>
        <dbReference type="Pfam" id="PF25885"/>
    </source>
</evidence>
<protein>
    <submittedName>
        <fullName evidence="11">Multidrug efflux MFS transporter periplasmic adaptor subunit EmrA</fullName>
    </submittedName>
    <submittedName>
        <fullName evidence="12">Multidrug transporter</fullName>
    </submittedName>
</protein>
<comment type="subcellular location">
    <subcellularLocation>
        <location evidence="1">Cell inner membrane</location>
        <topology evidence="1">Single-pass membrane protein</topology>
        <orientation evidence="1">Periplasmic side</orientation>
    </subcellularLocation>
</comment>
<accession>A0A0F0VKR1</accession>
<dbReference type="PANTHER" id="PTHR30386:SF19">
    <property type="entry name" value="MULTIDRUG EXPORT PROTEIN EMRA-RELATED"/>
    <property type="match status" value="1"/>
</dbReference>
<evidence type="ECO:0000256" key="1">
    <source>
        <dbReference type="ARBA" id="ARBA00004383"/>
    </source>
</evidence>
<keyword evidence="14" id="KW-1185">Reference proteome</keyword>
<dbReference type="GO" id="GO:0015721">
    <property type="term" value="P:bile acid and bile salt transport"/>
    <property type="evidence" value="ECO:0007669"/>
    <property type="project" value="UniProtKB-ARBA"/>
</dbReference>
<dbReference type="GO" id="GO:0005886">
    <property type="term" value="C:plasma membrane"/>
    <property type="evidence" value="ECO:0007669"/>
    <property type="project" value="UniProtKB-SubCell"/>
</dbReference>
<dbReference type="Gene3D" id="2.40.30.170">
    <property type="match status" value="1"/>
</dbReference>
<evidence type="ECO:0000256" key="7">
    <source>
        <dbReference type="ARBA" id="ARBA00022989"/>
    </source>
</evidence>
<sequence length="390" mass="42752">MSANAEIQPPQQPAKKKGKRKGLLLLLTLLFVLIAVAYGIYWFLVLRHYEETDDAYVAGNQVQIMAQVSGSVTKVWAENTDFVKKGDVLVTLDPTDAQQAFEKAQTALASSVRQTRQLMINSKQLQANIELRKTDLAQAETDLQRRIPLGTANLIGREELQHARDAVASAQAQLDVAVQQYNANQAMILNTRLEDQPAVQQAATQVRDAWLALQRTKIVSPMTGYVSRRSVQPGAQISPTTPLMAVVPATRLWVDANFKETQLAHMRIGQPVTVISDIYGDDVEYKGKVVGLDMGTGSAFSLLPAQNATGNWIKVVQRLPVRVELDEQQLAKHPLRIGLSTLVKVNTSQRDGKMLATQVRSTPAYESNAREISLGPVNALIDGIVKANAG</sequence>
<dbReference type="PATRIC" id="fig|61647.13.peg.2406"/>
<gene>
    <name evidence="11" type="primary">emrA</name>
    <name evidence="12" type="ORF">ABW06_05405</name>
    <name evidence="11" type="ORF">QEG54_003449</name>
    <name evidence="13" type="ORF">RBJ30_20640</name>
</gene>
<evidence type="ECO:0000256" key="6">
    <source>
        <dbReference type="ARBA" id="ARBA00022692"/>
    </source>
</evidence>
<dbReference type="InterPro" id="IPR005694">
    <property type="entry name" value="MFP_proteobact"/>
</dbReference>
<keyword evidence="8 9" id="KW-0472">Membrane</keyword>
<dbReference type="AlphaFoldDB" id="A0A0F0VKR1"/>
<dbReference type="STRING" id="61647.LG71_09900"/>
<keyword evidence="6 9" id="KW-0812">Transmembrane</keyword>
<dbReference type="Pfam" id="PF25885">
    <property type="entry name" value="HH_EMRA"/>
    <property type="match status" value="1"/>
</dbReference>
<dbReference type="Proteomes" id="UP001236270">
    <property type="component" value="Unassembled WGS sequence"/>
</dbReference>
<evidence type="ECO:0000313" key="11">
    <source>
        <dbReference type="EMBL" id="EML1472676.1"/>
    </source>
</evidence>
<reference evidence="11" key="3">
    <citation type="submission" date="2024-02" db="EMBL/GenBank/DDBJ databases">
        <authorList>
            <consortium name="Clinical and Environmental Microbiology Branch: Whole genome sequencing antimicrobial resistance pathogens in the healthcare setting"/>
        </authorList>
    </citation>
    <scope>NUCLEOTIDE SEQUENCE</scope>
    <source>
        <strain evidence="11">2021DK-00143</strain>
    </source>
</reference>
<evidence type="ECO:0000313" key="14">
    <source>
        <dbReference type="Proteomes" id="UP000036196"/>
    </source>
</evidence>
<keyword evidence="4" id="KW-1003">Cell membrane</keyword>
<evidence type="ECO:0000256" key="4">
    <source>
        <dbReference type="ARBA" id="ARBA00022475"/>
    </source>
</evidence>
<dbReference type="GeneID" id="61386415"/>
<keyword evidence="3" id="KW-0813">Transport</keyword>
<evidence type="ECO:0000256" key="8">
    <source>
        <dbReference type="ARBA" id="ARBA00023136"/>
    </source>
</evidence>
<dbReference type="Proteomes" id="UP000036196">
    <property type="component" value="Unassembled WGS sequence"/>
</dbReference>
<feature type="domain" description="Multidrug export protein EmrA/FarA alpha-helical hairpin" evidence="10">
    <location>
        <begin position="95"/>
        <end position="216"/>
    </location>
</feature>
<dbReference type="SUPFAM" id="SSF111369">
    <property type="entry name" value="HlyD-like secretion proteins"/>
    <property type="match status" value="2"/>
</dbReference>
<comment type="caution">
    <text evidence="12">The sequence shown here is derived from an EMBL/GenBank/DDBJ whole genome shotgun (WGS) entry which is preliminary data.</text>
</comment>
<name>A0A0F0VKR1_PLUGE</name>
<dbReference type="NCBIfam" id="NF011715">
    <property type="entry name" value="PRK15136.1"/>
    <property type="match status" value="1"/>
</dbReference>
<keyword evidence="5" id="KW-0997">Cell inner membrane</keyword>
<dbReference type="GO" id="GO:0042910">
    <property type="term" value="F:xenobiotic transmembrane transporter activity"/>
    <property type="evidence" value="ECO:0007669"/>
    <property type="project" value="InterPro"/>
</dbReference>